<name>A0A1U9KQ34_9PROT</name>
<dbReference type="SUPFAM" id="SSF53756">
    <property type="entry name" value="UDP-Glycosyltransferase/glycogen phosphorylase"/>
    <property type="match status" value="1"/>
</dbReference>
<accession>A0A1U9KQ34</accession>
<dbReference type="Pfam" id="PF13692">
    <property type="entry name" value="Glyco_trans_1_4"/>
    <property type="match status" value="1"/>
</dbReference>
<dbReference type="SUPFAM" id="SSF53448">
    <property type="entry name" value="Nucleotide-diphospho-sugar transferases"/>
    <property type="match status" value="1"/>
</dbReference>
<dbReference type="KEGG" id="nch:A0U93_07645"/>
<organism evidence="1 2">
    <name type="scientific">Neoasaia chiangmaiensis</name>
    <dbReference type="NCBI Taxonomy" id="320497"/>
    <lineage>
        <taxon>Bacteria</taxon>
        <taxon>Pseudomonadati</taxon>
        <taxon>Pseudomonadota</taxon>
        <taxon>Alphaproteobacteria</taxon>
        <taxon>Acetobacterales</taxon>
        <taxon>Acetobacteraceae</taxon>
        <taxon>Neoasaia</taxon>
    </lineage>
</organism>
<dbReference type="RefSeq" id="WP_077806825.1">
    <property type="nucleotide sequence ID" value="NZ_BJXS01000002.1"/>
</dbReference>
<reference evidence="1 2" key="1">
    <citation type="submission" date="2016-03" db="EMBL/GenBank/DDBJ databases">
        <title>Acetic acid bacteria sequencing.</title>
        <authorList>
            <person name="Brandt J."/>
            <person name="Jakob F."/>
            <person name="Vogel R.F."/>
        </authorList>
    </citation>
    <scope>NUCLEOTIDE SEQUENCE [LARGE SCALE GENOMIC DNA]</scope>
    <source>
        <strain evidence="1 2">NBRC 101099</strain>
    </source>
</reference>
<dbReference type="InterPro" id="IPR001173">
    <property type="entry name" value="Glyco_trans_2-like"/>
</dbReference>
<dbReference type="Gene3D" id="3.90.550.10">
    <property type="entry name" value="Spore Coat Polysaccharide Biosynthesis Protein SpsA, Chain A"/>
    <property type="match status" value="1"/>
</dbReference>
<dbReference type="AlphaFoldDB" id="A0A1U9KQ34"/>
<evidence type="ECO:0000313" key="2">
    <source>
        <dbReference type="Proteomes" id="UP000188604"/>
    </source>
</evidence>
<sequence length="1001" mass="108873">MATFDEAIAPQGSLFSAPAFDNGHTPAWAHLDLAWYRRRYAQALQEAGVADADDAAIARFWREQGAALGHVPGCLFDEDFYLARNPDVASGVRDGVFDSGFMHYCESGFRSRAPHWLFSEDEYFRVNPNLSPRSVREAGFANGYDHYLTEGDRAWRVGHPFFDPDLFRAECEAHQLRGAHGHGGFAFFLGTAGAAALRTSWYFDPAWYLAQYPVVAEALARGEYTHPLHHYLTNPTPTAFDPNPFFSEAFYAASNPDVAAIVANGGLRNGYEHFLRFGLNEGRKPVEHWDLAAYRVRPDVVRAVRRGVFRDIFAHWVATSTQGTLEDATQDAPPLSPAQHRELLASHARTMLPLLVRGPLDFTVRNTPVVSVIVPSRNDFSILIETLASLYDGGGGRIEVIVTDAESADETGVLDRFFRGVTHRRVSPRDGFGGWWRAGLDHARAPAVLLLRPGARLAYGALDAALARLQDGGVGAVTGQMLRDDLTVGAAGGVVCRDGTIAVYGAGQASFAPSIAFSRLCDVAGSGPLLVETAALRATGIPEGFDDPACLAAAIGLGVQAHGKQICYEPSFLSHEAPPPRHRLDTDPAAGRAALQRQFGAVLRRRPPQAPQLLERARWRGKGARVLFVGASMPSRRRGGLFARDCDVIATMASWGARVSVYALDGGDGEFSRTERDLPQGVEVMAGLGHAELTRFLHERAGCFDNIWIAGSDTLHRILGNLHESAAVLPSEGIVLDARWLASVENHARRRVGGLDDPALLARELREELRDAWFCQTIVALQDHDAALIRSVGFDNVAVLGHVAPIIEGVADFDRRAGLLFATPIHASGDAAHDGLAWFVRDVLPHLDAMLPPEVTLTVAGYKPDDLDLSAMARYARIAPIVPAKDLEALYERHRVLIAPSRVSAGLPYEVTRAALHGLPAVLGADVAEQLGWPDYSACLVAGTDPVLFAESVARLYKNEPLWQRLSFGAPMAAQHAGKPDLFKRSLQQILRQARAQEAVS</sequence>
<dbReference type="Pfam" id="PF00535">
    <property type="entry name" value="Glycos_transf_2"/>
    <property type="match status" value="1"/>
</dbReference>
<dbReference type="InterPro" id="IPR029044">
    <property type="entry name" value="Nucleotide-diphossugar_trans"/>
</dbReference>
<dbReference type="Proteomes" id="UP000188604">
    <property type="component" value="Chromosome"/>
</dbReference>
<dbReference type="STRING" id="320497.A0U93_07645"/>
<keyword evidence="2" id="KW-1185">Reference proteome</keyword>
<dbReference type="EMBL" id="CP014691">
    <property type="protein sequence ID" value="AQS87829.1"/>
    <property type="molecule type" value="Genomic_DNA"/>
</dbReference>
<dbReference type="Gene3D" id="3.40.50.2000">
    <property type="entry name" value="Glycogen Phosphorylase B"/>
    <property type="match status" value="1"/>
</dbReference>
<protein>
    <submittedName>
        <fullName evidence="1">Uncharacterized protein</fullName>
    </submittedName>
</protein>
<dbReference type="OrthoDB" id="9783791at2"/>
<proteinExistence type="predicted"/>
<gene>
    <name evidence="1" type="ORF">A0U93_07645</name>
</gene>
<evidence type="ECO:0000313" key="1">
    <source>
        <dbReference type="EMBL" id="AQS87829.1"/>
    </source>
</evidence>